<dbReference type="AlphaFoldDB" id="A0AAN6SXD7"/>
<dbReference type="EMBL" id="MU863718">
    <property type="protein sequence ID" value="KAK4096357.1"/>
    <property type="molecule type" value="Genomic_DNA"/>
</dbReference>
<feature type="non-terminal residue" evidence="2">
    <location>
        <position position="1"/>
    </location>
</feature>
<dbReference type="PROSITE" id="PS50011">
    <property type="entry name" value="PROTEIN_KINASE_DOM"/>
    <property type="match status" value="1"/>
</dbReference>
<dbReference type="GO" id="GO:0004672">
    <property type="term" value="F:protein kinase activity"/>
    <property type="evidence" value="ECO:0007669"/>
    <property type="project" value="InterPro"/>
</dbReference>
<sequence length="257" mass="28405">LNTHTVPISFGALQYELRYTDFAKTPDYFVFRNSLVEQGRVDEELVGLPEVPTPQPGQRQFGSWVVGRPLGNGNDNRIFEGINTKDELAALYVVRVLNDRERAAVDQQIRTNRSLTCLANARNDGGRILRLSEVIGGLDDDEIVMVHKPVAKLTLDTFIANHHSGGRNGMSKDGATALRELLMAVKFMHEHKFIYGDLWPGNVGIDLPIRVTLLGVGTASRLERPGDFLPPAPGSRGNVHYLAPECELKQHGTSIDV</sequence>
<protein>
    <recommendedName>
        <fullName evidence="1">Protein kinase domain-containing protein</fullName>
    </recommendedName>
</protein>
<reference evidence="2" key="2">
    <citation type="submission" date="2023-05" db="EMBL/GenBank/DDBJ databases">
        <authorList>
            <consortium name="Lawrence Berkeley National Laboratory"/>
            <person name="Steindorff A."/>
            <person name="Hensen N."/>
            <person name="Bonometti L."/>
            <person name="Westerberg I."/>
            <person name="Brannstrom I.O."/>
            <person name="Guillou S."/>
            <person name="Cros-Aarteil S."/>
            <person name="Calhoun S."/>
            <person name="Haridas S."/>
            <person name="Kuo A."/>
            <person name="Mondo S."/>
            <person name="Pangilinan J."/>
            <person name="Riley R."/>
            <person name="Labutti K."/>
            <person name="Andreopoulos B."/>
            <person name="Lipzen A."/>
            <person name="Chen C."/>
            <person name="Yanf M."/>
            <person name="Daum C."/>
            <person name="Ng V."/>
            <person name="Clum A."/>
            <person name="Ohm R."/>
            <person name="Martin F."/>
            <person name="Silar P."/>
            <person name="Natvig D."/>
            <person name="Lalanne C."/>
            <person name="Gautier V."/>
            <person name="Ament-Velasquez S.L."/>
            <person name="Kruys A."/>
            <person name="Hutchinson M.I."/>
            <person name="Powell A.J."/>
            <person name="Barry K."/>
            <person name="Miller A.N."/>
            <person name="Grigoriev I.V."/>
            <person name="Debuchy R."/>
            <person name="Gladieux P."/>
            <person name="Thoren M.H."/>
            <person name="Johannesson H."/>
        </authorList>
    </citation>
    <scope>NUCLEOTIDE SEQUENCE</scope>
    <source>
        <strain evidence="2">CBS 757.83</strain>
    </source>
</reference>
<organism evidence="2 3">
    <name type="scientific">Parathielavia hyrcaniae</name>
    <dbReference type="NCBI Taxonomy" id="113614"/>
    <lineage>
        <taxon>Eukaryota</taxon>
        <taxon>Fungi</taxon>
        <taxon>Dikarya</taxon>
        <taxon>Ascomycota</taxon>
        <taxon>Pezizomycotina</taxon>
        <taxon>Sordariomycetes</taxon>
        <taxon>Sordariomycetidae</taxon>
        <taxon>Sordariales</taxon>
        <taxon>Chaetomiaceae</taxon>
        <taxon>Parathielavia</taxon>
    </lineage>
</organism>
<evidence type="ECO:0000313" key="3">
    <source>
        <dbReference type="Proteomes" id="UP001305647"/>
    </source>
</evidence>
<evidence type="ECO:0000313" key="2">
    <source>
        <dbReference type="EMBL" id="KAK4096357.1"/>
    </source>
</evidence>
<dbReference type="Proteomes" id="UP001305647">
    <property type="component" value="Unassembled WGS sequence"/>
</dbReference>
<gene>
    <name evidence="2" type="ORF">N658DRAFT_554667</name>
</gene>
<feature type="domain" description="Protein kinase" evidence="1">
    <location>
        <begin position="64"/>
        <end position="257"/>
    </location>
</feature>
<dbReference type="GO" id="GO:0005524">
    <property type="term" value="F:ATP binding"/>
    <property type="evidence" value="ECO:0007669"/>
    <property type="project" value="InterPro"/>
</dbReference>
<dbReference type="Gene3D" id="1.10.510.10">
    <property type="entry name" value="Transferase(Phosphotransferase) domain 1"/>
    <property type="match status" value="1"/>
</dbReference>
<comment type="caution">
    <text evidence="2">The sequence shown here is derived from an EMBL/GenBank/DDBJ whole genome shotgun (WGS) entry which is preliminary data.</text>
</comment>
<dbReference type="InterPro" id="IPR000719">
    <property type="entry name" value="Prot_kinase_dom"/>
</dbReference>
<dbReference type="SUPFAM" id="SSF56112">
    <property type="entry name" value="Protein kinase-like (PK-like)"/>
    <property type="match status" value="1"/>
</dbReference>
<reference evidence="2" key="1">
    <citation type="journal article" date="2023" name="Mol. Phylogenet. Evol.">
        <title>Genome-scale phylogeny and comparative genomics of the fungal order Sordariales.</title>
        <authorList>
            <person name="Hensen N."/>
            <person name="Bonometti L."/>
            <person name="Westerberg I."/>
            <person name="Brannstrom I.O."/>
            <person name="Guillou S."/>
            <person name="Cros-Aarteil S."/>
            <person name="Calhoun S."/>
            <person name="Haridas S."/>
            <person name="Kuo A."/>
            <person name="Mondo S."/>
            <person name="Pangilinan J."/>
            <person name="Riley R."/>
            <person name="LaButti K."/>
            <person name="Andreopoulos B."/>
            <person name="Lipzen A."/>
            <person name="Chen C."/>
            <person name="Yan M."/>
            <person name="Daum C."/>
            <person name="Ng V."/>
            <person name="Clum A."/>
            <person name="Steindorff A."/>
            <person name="Ohm R.A."/>
            <person name="Martin F."/>
            <person name="Silar P."/>
            <person name="Natvig D.O."/>
            <person name="Lalanne C."/>
            <person name="Gautier V."/>
            <person name="Ament-Velasquez S.L."/>
            <person name="Kruys A."/>
            <person name="Hutchinson M.I."/>
            <person name="Powell A.J."/>
            <person name="Barry K."/>
            <person name="Miller A.N."/>
            <person name="Grigoriev I.V."/>
            <person name="Debuchy R."/>
            <person name="Gladieux P."/>
            <person name="Hiltunen Thoren M."/>
            <person name="Johannesson H."/>
        </authorList>
    </citation>
    <scope>NUCLEOTIDE SEQUENCE</scope>
    <source>
        <strain evidence="2">CBS 757.83</strain>
    </source>
</reference>
<evidence type="ECO:0000259" key="1">
    <source>
        <dbReference type="PROSITE" id="PS50011"/>
    </source>
</evidence>
<keyword evidence="3" id="KW-1185">Reference proteome</keyword>
<accession>A0AAN6SXD7</accession>
<proteinExistence type="predicted"/>
<name>A0AAN6SXD7_9PEZI</name>
<dbReference type="InterPro" id="IPR011009">
    <property type="entry name" value="Kinase-like_dom_sf"/>
</dbReference>
<dbReference type="Pfam" id="PF00069">
    <property type="entry name" value="Pkinase"/>
    <property type="match status" value="1"/>
</dbReference>